<dbReference type="Proteomes" id="UP001153712">
    <property type="component" value="Chromosome 2"/>
</dbReference>
<sequence>MEDLSPWQRVSCLPVKDCDHMTAKGPVRGDELQNGGFLEKNGGSGSGSDGRYIELQTLLDVALLNCKPEQSPNLS</sequence>
<proteinExistence type="predicted"/>
<evidence type="ECO:0000256" key="1">
    <source>
        <dbReference type="SAM" id="MobiDB-lite"/>
    </source>
</evidence>
<dbReference type="EMBL" id="OU900095">
    <property type="protein sequence ID" value="CAG9859070.1"/>
    <property type="molecule type" value="Genomic_DNA"/>
</dbReference>
<evidence type="ECO:0000313" key="2">
    <source>
        <dbReference type="EMBL" id="CAG9859070.1"/>
    </source>
</evidence>
<organism evidence="2 3">
    <name type="scientific">Phyllotreta striolata</name>
    <name type="common">Striped flea beetle</name>
    <name type="synonym">Crioceris striolata</name>
    <dbReference type="NCBI Taxonomy" id="444603"/>
    <lineage>
        <taxon>Eukaryota</taxon>
        <taxon>Metazoa</taxon>
        <taxon>Ecdysozoa</taxon>
        <taxon>Arthropoda</taxon>
        <taxon>Hexapoda</taxon>
        <taxon>Insecta</taxon>
        <taxon>Pterygota</taxon>
        <taxon>Neoptera</taxon>
        <taxon>Endopterygota</taxon>
        <taxon>Coleoptera</taxon>
        <taxon>Polyphaga</taxon>
        <taxon>Cucujiformia</taxon>
        <taxon>Chrysomeloidea</taxon>
        <taxon>Chrysomelidae</taxon>
        <taxon>Galerucinae</taxon>
        <taxon>Alticini</taxon>
        <taxon>Phyllotreta</taxon>
    </lineage>
</organism>
<gene>
    <name evidence="2" type="ORF">PHYEVI_LOCUS5446</name>
</gene>
<dbReference type="AlphaFoldDB" id="A0A9N9XN33"/>
<reference evidence="2" key="1">
    <citation type="submission" date="2022-01" db="EMBL/GenBank/DDBJ databases">
        <authorList>
            <person name="King R."/>
        </authorList>
    </citation>
    <scope>NUCLEOTIDE SEQUENCE</scope>
</reference>
<accession>A0A9N9XN33</accession>
<protein>
    <submittedName>
        <fullName evidence="2">Uncharacterized protein</fullName>
    </submittedName>
</protein>
<keyword evidence="3" id="KW-1185">Reference proteome</keyword>
<evidence type="ECO:0000313" key="3">
    <source>
        <dbReference type="Proteomes" id="UP001153712"/>
    </source>
</evidence>
<name>A0A9N9XN33_PHYSR</name>
<feature type="region of interest" description="Disordered" evidence="1">
    <location>
        <begin position="23"/>
        <end position="49"/>
    </location>
</feature>